<name>A0ABP0PPH2_9DINO</name>
<comment type="caution">
    <text evidence="1">The sequence shown here is derived from an EMBL/GenBank/DDBJ whole genome shotgun (WGS) entry which is preliminary data.</text>
</comment>
<evidence type="ECO:0000313" key="1">
    <source>
        <dbReference type="EMBL" id="CAK9077920.1"/>
    </source>
</evidence>
<feature type="non-terminal residue" evidence="1">
    <location>
        <position position="1"/>
    </location>
</feature>
<reference evidence="1 2" key="1">
    <citation type="submission" date="2024-02" db="EMBL/GenBank/DDBJ databases">
        <authorList>
            <person name="Chen Y."/>
            <person name="Shah S."/>
            <person name="Dougan E. K."/>
            <person name="Thang M."/>
            <person name="Chan C."/>
        </authorList>
    </citation>
    <scope>NUCLEOTIDE SEQUENCE [LARGE SCALE GENOMIC DNA]</scope>
</reference>
<organism evidence="1 2">
    <name type="scientific">Durusdinium trenchii</name>
    <dbReference type="NCBI Taxonomy" id="1381693"/>
    <lineage>
        <taxon>Eukaryota</taxon>
        <taxon>Sar</taxon>
        <taxon>Alveolata</taxon>
        <taxon>Dinophyceae</taxon>
        <taxon>Suessiales</taxon>
        <taxon>Symbiodiniaceae</taxon>
        <taxon>Durusdinium</taxon>
    </lineage>
</organism>
<proteinExistence type="predicted"/>
<dbReference type="Proteomes" id="UP001642484">
    <property type="component" value="Unassembled WGS sequence"/>
</dbReference>
<protein>
    <submittedName>
        <fullName evidence="1">Uncharacterized protein</fullName>
    </submittedName>
</protein>
<sequence>VESATDHRGQSSADFRLDLGLGSVRGSQRVSANVSHQGKPFLRPKEVDMEIQQALVLRLENKVEPSQNLMESLIFAPLEIYMIPGLVASLLGFWPGPPEAPGTVESIGLKIWVT</sequence>
<dbReference type="EMBL" id="CAXAMN010023473">
    <property type="protein sequence ID" value="CAK9077920.1"/>
    <property type="molecule type" value="Genomic_DNA"/>
</dbReference>
<accession>A0ABP0PPH2</accession>
<keyword evidence="2" id="KW-1185">Reference proteome</keyword>
<gene>
    <name evidence="1" type="ORF">CCMP2556_LOCUS38385</name>
</gene>
<evidence type="ECO:0000313" key="2">
    <source>
        <dbReference type="Proteomes" id="UP001642484"/>
    </source>
</evidence>